<dbReference type="GO" id="GO:0008270">
    <property type="term" value="F:zinc ion binding"/>
    <property type="evidence" value="ECO:0007669"/>
    <property type="project" value="InterPro"/>
</dbReference>
<keyword evidence="2" id="KW-0677">Repeat</keyword>
<dbReference type="InterPro" id="IPR046849">
    <property type="entry name" value="E2_motif"/>
</dbReference>
<dbReference type="FunFam" id="1.25.40.10:FF:000073">
    <property type="entry name" value="Pentatricopeptide repeat-containing protein chloroplastic"/>
    <property type="match status" value="1"/>
</dbReference>
<evidence type="ECO:0000313" key="6">
    <source>
        <dbReference type="EMBL" id="KZV28456.1"/>
    </source>
</evidence>
<feature type="repeat" description="PPR" evidence="3">
    <location>
        <begin position="382"/>
        <end position="416"/>
    </location>
</feature>
<dbReference type="InterPro" id="IPR002885">
    <property type="entry name" value="PPR_rpt"/>
</dbReference>
<dbReference type="NCBIfam" id="TIGR00756">
    <property type="entry name" value="PPR"/>
    <property type="match status" value="6"/>
</dbReference>
<reference evidence="6 7" key="1">
    <citation type="journal article" date="2015" name="Proc. Natl. Acad. Sci. U.S.A.">
        <title>The resurrection genome of Boea hygrometrica: A blueprint for survival of dehydration.</title>
        <authorList>
            <person name="Xiao L."/>
            <person name="Yang G."/>
            <person name="Zhang L."/>
            <person name="Yang X."/>
            <person name="Zhao S."/>
            <person name="Ji Z."/>
            <person name="Zhou Q."/>
            <person name="Hu M."/>
            <person name="Wang Y."/>
            <person name="Chen M."/>
            <person name="Xu Y."/>
            <person name="Jin H."/>
            <person name="Xiao X."/>
            <person name="Hu G."/>
            <person name="Bao F."/>
            <person name="Hu Y."/>
            <person name="Wan P."/>
            <person name="Li L."/>
            <person name="Deng X."/>
            <person name="Kuang T."/>
            <person name="Xiang C."/>
            <person name="Zhu J.K."/>
            <person name="Oliver M.J."/>
            <person name="He Y."/>
        </authorList>
    </citation>
    <scope>NUCLEOTIDE SEQUENCE [LARGE SCALE GENOMIC DNA]</scope>
    <source>
        <strain evidence="7">cv. XS01</strain>
    </source>
</reference>
<dbReference type="Pfam" id="PF20430">
    <property type="entry name" value="Eplus_motif"/>
    <property type="match status" value="1"/>
</dbReference>
<protein>
    <submittedName>
        <fullName evidence="6">Pentatricopeptide repeat-containing protein</fullName>
    </submittedName>
</protein>
<accession>A0A2Z7B991</accession>
<dbReference type="InterPro" id="IPR046848">
    <property type="entry name" value="E_motif"/>
</dbReference>
<dbReference type="FunFam" id="1.25.40.10:FF:000679">
    <property type="entry name" value="Pentatricopeptide repeat-containing protein At5g03800"/>
    <property type="match status" value="1"/>
</dbReference>
<dbReference type="PANTHER" id="PTHR47926">
    <property type="entry name" value="PENTATRICOPEPTIDE REPEAT-CONTAINING PROTEIN"/>
    <property type="match status" value="1"/>
</dbReference>
<name>A0A2Z7B991_9LAMI</name>
<dbReference type="Proteomes" id="UP000250235">
    <property type="component" value="Unassembled WGS sequence"/>
</dbReference>
<dbReference type="AlphaFoldDB" id="A0A2Z7B991"/>
<feature type="repeat" description="PPR" evidence="3">
    <location>
        <begin position="351"/>
        <end position="381"/>
    </location>
</feature>
<dbReference type="EMBL" id="KV010132">
    <property type="protein sequence ID" value="KZV28456.1"/>
    <property type="molecule type" value="Genomic_DNA"/>
</dbReference>
<dbReference type="Pfam" id="PF01535">
    <property type="entry name" value="PPR"/>
    <property type="match status" value="4"/>
</dbReference>
<evidence type="ECO:0000256" key="4">
    <source>
        <dbReference type="SAM" id="MobiDB-lite"/>
    </source>
</evidence>
<proteinExistence type="inferred from homology"/>
<dbReference type="Gene3D" id="1.25.40.10">
    <property type="entry name" value="Tetratricopeptide repeat domain"/>
    <property type="match status" value="6"/>
</dbReference>
<dbReference type="OrthoDB" id="745501at2759"/>
<dbReference type="PROSITE" id="PS51375">
    <property type="entry name" value="PPR"/>
    <property type="match status" value="5"/>
</dbReference>
<dbReference type="GO" id="GO:0003723">
    <property type="term" value="F:RNA binding"/>
    <property type="evidence" value="ECO:0007669"/>
    <property type="project" value="InterPro"/>
</dbReference>
<feature type="repeat" description="PPR" evidence="3">
    <location>
        <begin position="587"/>
        <end position="621"/>
    </location>
</feature>
<dbReference type="GO" id="GO:0009451">
    <property type="term" value="P:RNA modification"/>
    <property type="evidence" value="ECO:0007669"/>
    <property type="project" value="InterPro"/>
</dbReference>
<feature type="repeat" description="PPR" evidence="3">
    <location>
        <begin position="148"/>
        <end position="182"/>
    </location>
</feature>
<dbReference type="InterPro" id="IPR011990">
    <property type="entry name" value="TPR-like_helical_dom_sf"/>
</dbReference>
<sequence length="896" mass="101441">MAVLIHHRSHPTAASLSSHNGPCRHLITPPKSQVICHPSRSNAPPFLCYGKSGLFSYPSTSFSKKPTSETVFIQNPHESPRPLSEYDRSYFLRLSVQYSDVQLSKAVHASVLKIEENTRMFNPLITSYFELGHVDCAQKVFNSLSSPDIVSYTAMISGMARCSRESEAVGIFFEMISSGIQPNEYTFVALVTACVRLLNLEFGSQVHSFLVKLGYMGSTYVVNSLLSLYGKCGCLEFMIKLFDEMIHKDVASWNTVIYCFVKEGLYDKAFELFYNMLRLSGCKGDYYTFSSLLIASARCFAIREGRQIHSYAYRIGYETNLSVNNALLEFYSNCGCVKDVETLFERMQVKDIFTYTEMVNAYMRYGLVDLAVEVFRGMPEKNCISYSSLLSGLCQNGMGFKAFALFCRMVKEGLELTDFTLTSILNACGLMMDTRTSEQIHGFVLKCGFGSNQCIETALLDMCSRCGRMADAEKIFHQFIQDQSSSFMLTSMICAYSRNGEPDKAMSLMCWWHNEGHCVLDEVALASILGICGELAFLKLGEQCHCKATKCGLLIDIGLGNALITMYSKCGYMEQATGVFYGMSEHDVVSWNSLLSCHILNRQGEKALTVWENMKKSRIAPDTVTFSLIISAYRHTKTNLVDSCWDLFLSMKSNYHVEPDSDHYACLISVLGYWGLLKEAEEVINNMPFEPKASVWRALLDSCRMHANASIGKRAAKKILSIEPQDPSTYILKSNLYSASGRWQCAELIREEMRYRGFRKFPGRSWIIHQNKIHSFFARDRSHSESDDIYSALDILCSECLKAGYIPDTSFVLHEVEEHQKMNFLLYHCAKLAVVYGILAIRTTEPVRVVKNINLCGDCHTFFKYVSVVIRREIHVRDASGFHRFFMGECSCKEYL</sequence>
<dbReference type="InterPro" id="IPR032867">
    <property type="entry name" value="DYW_dom"/>
</dbReference>
<evidence type="ECO:0000259" key="5">
    <source>
        <dbReference type="Pfam" id="PF14432"/>
    </source>
</evidence>
<gene>
    <name evidence="6" type="ORF">F511_03259</name>
</gene>
<evidence type="ECO:0000256" key="1">
    <source>
        <dbReference type="ARBA" id="ARBA00006643"/>
    </source>
</evidence>
<dbReference type="Pfam" id="PF13041">
    <property type="entry name" value="PPR_2"/>
    <property type="match status" value="4"/>
</dbReference>
<dbReference type="Pfam" id="PF14432">
    <property type="entry name" value="DYW_deaminase"/>
    <property type="match status" value="1"/>
</dbReference>
<comment type="similarity">
    <text evidence="1">Belongs to the PPR family. PCMP-H subfamily.</text>
</comment>
<keyword evidence="7" id="KW-1185">Reference proteome</keyword>
<evidence type="ECO:0000256" key="2">
    <source>
        <dbReference type="ARBA" id="ARBA00022737"/>
    </source>
</evidence>
<evidence type="ECO:0000313" key="7">
    <source>
        <dbReference type="Proteomes" id="UP000250235"/>
    </source>
</evidence>
<dbReference type="FunFam" id="1.25.40.10:FF:002102">
    <property type="entry name" value="Pentatricopeptide repeat-containing protein103"/>
    <property type="match status" value="1"/>
</dbReference>
<feature type="domain" description="DYW" evidence="5">
    <location>
        <begin position="804"/>
        <end position="895"/>
    </location>
</feature>
<organism evidence="6 7">
    <name type="scientific">Dorcoceras hygrometricum</name>
    <dbReference type="NCBI Taxonomy" id="472368"/>
    <lineage>
        <taxon>Eukaryota</taxon>
        <taxon>Viridiplantae</taxon>
        <taxon>Streptophyta</taxon>
        <taxon>Embryophyta</taxon>
        <taxon>Tracheophyta</taxon>
        <taxon>Spermatophyta</taxon>
        <taxon>Magnoliopsida</taxon>
        <taxon>eudicotyledons</taxon>
        <taxon>Gunneridae</taxon>
        <taxon>Pentapetalae</taxon>
        <taxon>asterids</taxon>
        <taxon>lamiids</taxon>
        <taxon>Lamiales</taxon>
        <taxon>Gesneriaceae</taxon>
        <taxon>Didymocarpoideae</taxon>
        <taxon>Trichosporeae</taxon>
        <taxon>Loxocarpinae</taxon>
        <taxon>Dorcoceras</taxon>
    </lineage>
</organism>
<feature type="compositionally biased region" description="Basic residues" evidence="4">
    <location>
        <begin position="1"/>
        <end position="10"/>
    </location>
</feature>
<dbReference type="InterPro" id="IPR046960">
    <property type="entry name" value="PPR_At4g14850-like_plant"/>
</dbReference>
<feature type="region of interest" description="Disordered" evidence="4">
    <location>
        <begin position="1"/>
        <end position="21"/>
    </location>
</feature>
<dbReference type="Pfam" id="PF20431">
    <property type="entry name" value="E_motif"/>
    <property type="match status" value="1"/>
</dbReference>
<dbReference type="PANTHER" id="PTHR47926:SF512">
    <property type="entry name" value="REPEAT (PPR) SUPERFAMILY PROTEIN, PUTATIVE-RELATED"/>
    <property type="match status" value="1"/>
</dbReference>
<evidence type="ECO:0000256" key="3">
    <source>
        <dbReference type="PROSITE-ProRule" id="PRU00708"/>
    </source>
</evidence>
<feature type="repeat" description="PPR" evidence="3">
    <location>
        <begin position="249"/>
        <end position="284"/>
    </location>
</feature>